<dbReference type="GO" id="GO:0032259">
    <property type="term" value="P:methylation"/>
    <property type="evidence" value="ECO:0007669"/>
    <property type="project" value="UniProtKB-KW"/>
</dbReference>
<reference evidence="1" key="1">
    <citation type="journal article" date="2020" name="mSystems">
        <title>Genome- and Community-Level Interaction Insights into Carbon Utilization and Element Cycling Functions of Hydrothermarchaeota in Hydrothermal Sediment.</title>
        <authorList>
            <person name="Zhou Z."/>
            <person name="Liu Y."/>
            <person name="Xu W."/>
            <person name="Pan J."/>
            <person name="Luo Z.H."/>
            <person name="Li M."/>
        </authorList>
    </citation>
    <scope>NUCLEOTIDE SEQUENCE [LARGE SCALE GENOMIC DNA]</scope>
    <source>
        <strain evidence="1">HyVt-237</strain>
    </source>
</reference>
<name>A0A7C0X9N0_UNCW3</name>
<dbReference type="InterPro" id="IPR016461">
    <property type="entry name" value="COMT-like"/>
</dbReference>
<proteinExistence type="predicted"/>
<protein>
    <submittedName>
        <fullName evidence="1">Methyltransferase domain-containing protein</fullName>
    </submittedName>
</protein>
<dbReference type="PANTHER" id="PTHR42912:SF93">
    <property type="entry name" value="N6-ADENOSINE-METHYLTRANSFERASE TMT1A"/>
    <property type="match status" value="1"/>
</dbReference>
<keyword evidence="1" id="KW-0489">Methyltransferase</keyword>
<dbReference type="Pfam" id="PF01209">
    <property type="entry name" value="Ubie_methyltran"/>
    <property type="match status" value="1"/>
</dbReference>
<dbReference type="InterPro" id="IPR050508">
    <property type="entry name" value="Methyltransf_Superfamily"/>
</dbReference>
<dbReference type="PANTHER" id="PTHR42912">
    <property type="entry name" value="METHYLTRANSFERASE"/>
    <property type="match status" value="1"/>
</dbReference>
<accession>A0A7C0X9N0</accession>
<dbReference type="Proteomes" id="UP000885931">
    <property type="component" value="Unassembled WGS sequence"/>
</dbReference>
<comment type="caution">
    <text evidence="1">The sequence shown here is derived from an EMBL/GenBank/DDBJ whole genome shotgun (WGS) entry which is preliminary data.</text>
</comment>
<dbReference type="InterPro" id="IPR029063">
    <property type="entry name" value="SAM-dependent_MTases_sf"/>
</dbReference>
<dbReference type="CDD" id="cd02440">
    <property type="entry name" value="AdoMet_MTases"/>
    <property type="match status" value="1"/>
</dbReference>
<dbReference type="AlphaFoldDB" id="A0A7C0X9N0"/>
<organism evidence="1">
    <name type="scientific">candidate division WOR-3 bacterium</name>
    <dbReference type="NCBI Taxonomy" id="2052148"/>
    <lineage>
        <taxon>Bacteria</taxon>
        <taxon>Bacteria division WOR-3</taxon>
    </lineage>
</organism>
<dbReference type="PROSITE" id="PS51683">
    <property type="entry name" value="SAM_OMT_II"/>
    <property type="match status" value="1"/>
</dbReference>
<dbReference type="SUPFAM" id="SSF53335">
    <property type="entry name" value="S-adenosyl-L-methionine-dependent methyltransferases"/>
    <property type="match status" value="1"/>
</dbReference>
<evidence type="ECO:0000313" key="1">
    <source>
        <dbReference type="EMBL" id="HDM90476.1"/>
    </source>
</evidence>
<dbReference type="GO" id="GO:0008168">
    <property type="term" value="F:methyltransferase activity"/>
    <property type="evidence" value="ECO:0007669"/>
    <property type="project" value="UniProtKB-KW"/>
</dbReference>
<sequence length="219" mass="25695">MLFTVDRSDSHIEIRGFTARHYDLLMDILTLGLYRKFIKSAIKAMDIKRGDRILDLGAGTGRNACIMREYVGEEGEIIALEIGEEMIKQFREKCAGFSNVALLRQRIEEPLPFQDEFDRALLSFVFHGFVQEDRLKILRNVHRALKPGGKLFILDYNEIEDFKRAPFYVKLFFEQFECPLAIDFVSRKWGEILEKEGLEVTREVFFLKNYLRLLEATKR</sequence>
<dbReference type="EMBL" id="DRBW01000178">
    <property type="protein sequence ID" value="HDM90476.1"/>
    <property type="molecule type" value="Genomic_DNA"/>
</dbReference>
<gene>
    <name evidence="1" type="ORF">ENG67_04625</name>
</gene>
<dbReference type="Gene3D" id="3.40.50.150">
    <property type="entry name" value="Vaccinia Virus protein VP39"/>
    <property type="match status" value="1"/>
</dbReference>
<keyword evidence="1" id="KW-0808">Transferase</keyword>